<evidence type="ECO:0000313" key="2">
    <source>
        <dbReference type="Proteomes" id="UP000266673"/>
    </source>
</evidence>
<reference evidence="1 2" key="1">
    <citation type="submission" date="2018-06" db="EMBL/GenBank/DDBJ databases">
        <title>Comparative genomics reveals the genomic features of Rhizophagus irregularis, R. cerebriforme, R. diaphanum and Gigaspora rosea, and their symbiotic lifestyle signature.</title>
        <authorList>
            <person name="Morin E."/>
            <person name="San Clemente H."/>
            <person name="Chen E.C.H."/>
            <person name="De La Providencia I."/>
            <person name="Hainaut M."/>
            <person name="Kuo A."/>
            <person name="Kohler A."/>
            <person name="Murat C."/>
            <person name="Tang N."/>
            <person name="Roy S."/>
            <person name="Loubradou J."/>
            <person name="Henrissat B."/>
            <person name="Grigoriev I.V."/>
            <person name="Corradi N."/>
            <person name="Roux C."/>
            <person name="Martin F.M."/>
        </authorList>
    </citation>
    <scope>NUCLEOTIDE SEQUENCE [LARGE SCALE GENOMIC DNA]</scope>
    <source>
        <strain evidence="1 2">DAOM 194757</strain>
    </source>
</reference>
<dbReference type="EMBL" id="QKWP01000913">
    <property type="protein sequence ID" value="RIB13556.1"/>
    <property type="molecule type" value="Genomic_DNA"/>
</dbReference>
<comment type="caution">
    <text evidence="1">The sequence shown here is derived from an EMBL/GenBank/DDBJ whole genome shotgun (WGS) entry which is preliminary data.</text>
</comment>
<dbReference type="OrthoDB" id="10342788at2759"/>
<evidence type="ECO:0000313" key="1">
    <source>
        <dbReference type="EMBL" id="RIB13556.1"/>
    </source>
</evidence>
<name>A0A397V2M6_9GLOM</name>
<dbReference type="Proteomes" id="UP000266673">
    <property type="component" value="Unassembled WGS sequence"/>
</dbReference>
<accession>A0A397V2M6</accession>
<sequence>MANSKKEAKELSCLFGFLIQDYQKSKLAKCETSKNQKWRNANAPLVKYLPKLFLLLDSLNEYSVCQKHYNNIIIKNFFFEKLEKFGNSKNGLPNNNANFCNFGIQVALPNFESESFVKKINEVKNLNKQLLLENEKLKKILGNKFDNQQERVEAILSKQNLVLVHNENESCLENEKLFKCTIAIDIICRIRHQKYVFAINLVLLAIKYSIAKSKTIIDIDSHLITAGGYTNSLNQIQKFENPWLYQTLNTAQIQGFISDEPISQKSINIPEILVPDPLSINPNSIDNIRKILDHIQEISGISKGTQKWIVVVCDRVPYNYTQKFKNNYPGIIL</sequence>
<proteinExistence type="predicted"/>
<protein>
    <submittedName>
        <fullName evidence="1">Uncharacterized protein</fullName>
    </submittedName>
</protein>
<dbReference type="AlphaFoldDB" id="A0A397V2M6"/>
<gene>
    <name evidence="1" type="ORF">C2G38_2197538</name>
</gene>
<keyword evidence="2" id="KW-1185">Reference proteome</keyword>
<organism evidence="1 2">
    <name type="scientific">Gigaspora rosea</name>
    <dbReference type="NCBI Taxonomy" id="44941"/>
    <lineage>
        <taxon>Eukaryota</taxon>
        <taxon>Fungi</taxon>
        <taxon>Fungi incertae sedis</taxon>
        <taxon>Mucoromycota</taxon>
        <taxon>Glomeromycotina</taxon>
        <taxon>Glomeromycetes</taxon>
        <taxon>Diversisporales</taxon>
        <taxon>Gigasporaceae</taxon>
        <taxon>Gigaspora</taxon>
    </lineage>
</organism>